<protein>
    <submittedName>
        <fullName evidence="2">DUF4062 domain-containing protein</fullName>
    </submittedName>
</protein>
<evidence type="ECO:0000259" key="1">
    <source>
        <dbReference type="Pfam" id="PF13271"/>
    </source>
</evidence>
<dbReference type="Proteomes" id="UP000260680">
    <property type="component" value="Unassembled WGS sequence"/>
</dbReference>
<feature type="domain" description="DUF4062" evidence="1">
    <location>
        <begin position="4"/>
        <end position="96"/>
    </location>
</feature>
<proteinExistence type="predicted"/>
<comment type="caution">
    <text evidence="2">The sequence shown here is derived from an EMBL/GenBank/DDBJ whole genome shotgun (WGS) entry which is preliminary data.</text>
</comment>
<evidence type="ECO:0000313" key="3">
    <source>
        <dbReference type="Proteomes" id="UP000260680"/>
    </source>
</evidence>
<sequence>MKPRIFVSSTFYDLKYIREDLSNFIKAHDFEPIMFEDGDIGYTPGRPLDDSCYETMKSADMVLLIIGGNYGSPATGESKDEFKEYMSVTRNEFKKAVNNGIPLYAFIDNKVYLKFMRPIMKKLRLIKKV</sequence>
<accession>A0A3E2N8T7</accession>
<dbReference type="AlphaFoldDB" id="A0A3E2N8T7"/>
<evidence type="ECO:0000313" key="2">
    <source>
        <dbReference type="EMBL" id="RFZ77330.1"/>
    </source>
</evidence>
<name>A0A3E2N8T7_9FIRM</name>
<dbReference type="EMBL" id="QOHO01000064">
    <property type="protein sequence ID" value="RFZ77330.1"/>
    <property type="molecule type" value="Genomic_DNA"/>
</dbReference>
<organism evidence="2 3">
    <name type="scientific">Lacrimispora amygdalina</name>
    <dbReference type="NCBI Taxonomy" id="253257"/>
    <lineage>
        <taxon>Bacteria</taxon>
        <taxon>Bacillati</taxon>
        <taxon>Bacillota</taxon>
        <taxon>Clostridia</taxon>
        <taxon>Lachnospirales</taxon>
        <taxon>Lachnospiraceae</taxon>
        <taxon>Lacrimispora</taxon>
    </lineage>
</organism>
<dbReference type="InterPro" id="IPR025139">
    <property type="entry name" value="DUF4062"/>
</dbReference>
<dbReference type="Pfam" id="PF13271">
    <property type="entry name" value="DUF4062"/>
    <property type="match status" value="1"/>
</dbReference>
<gene>
    <name evidence="2" type="ORF">DS742_19265</name>
</gene>
<reference evidence="2 3" key="1">
    <citation type="submission" date="2018-07" db="EMBL/GenBank/DDBJ databases">
        <title>New species, Clostridium PI-S10-A1B.</title>
        <authorList>
            <person name="Krishna G."/>
            <person name="Summeta K."/>
            <person name="Shikha S."/>
            <person name="Prabhu P.B."/>
            <person name="Suresh K."/>
        </authorList>
    </citation>
    <scope>NUCLEOTIDE SEQUENCE [LARGE SCALE GENOMIC DNA]</scope>
    <source>
        <strain evidence="2 3">PI-S10-A1B</strain>
    </source>
</reference>
<dbReference type="OrthoDB" id="72299at2"/>
<dbReference type="RefSeq" id="WP_117418599.1">
    <property type="nucleotide sequence ID" value="NZ_QOHO01000064.1"/>
</dbReference>